<feature type="signal peptide" evidence="1">
    <location>
        <begin position="1"/>
        <end position="30"/>
    </location>
</feature>
<dbReference type="EMBL" id="JADKPO010000025">
    <property type="protein sequence ID" value="MBF4769453.1"/>
    <property type="molecule type" value="Genomic_DNA"/>
</dbReference>
<comment type="caution">
    <text evidence="2">The sequence shown here is derived from an EMBL/GenBank/DDBJ whole genome shotgun (WGS) entry which is preliminary data.</text>
</comment>
<evidence type="ECO:0008006" key="4">
    <source>
        <dbReference type="Google" id="ProtNLM"/>
    </source>
</evidence>
<gene>
    <name evidence="2" type="ORF">ISU10_16920</name>
</gene>
<reference evidence="2" key="1">
    <citation type="submission" date="2020-11" db="EMBL/GenBank/DDBJ databases">
        <title>Nocardioides cynanchi sp. nov., isolated from soil of rhizosphere of Cynanchum wilfordii.</title>
        <authorList>
            <person name="Lee J.-S."/>
            <person name="Suh M.K."/>
            <person name="Kim J.-S."/>
        </authorList>
    </citation>
    <scope>NUCLEOTIDE SEQUENCE</scope>
    <source>
        <strain evidence="2">KCTC 19276</strain>
    </source>
</reference>
<organism evidence="2 3">
    <name type="scientific">Nocardioides agariphilus</name>
    <dbReference type="NCBI Taxonomy" id="433664"/>
    <lineage>
        <taxon>Bacteria</taxon>
        <taxon>Bacillati</taxon>
        <taxon>Actinomycetota</taxon>
        <taxon>Actinomycetes</taxon>
        <taxon>Propionibacteriales</taxon>
        <taxon>Nocardioidaceae</taxon>
        <taxon>Nocardioides</taxon>
    </lineage>
</organism>
<keyword evidence="1" id="KW-0732">Signal</keyword>
<protein>
    <recommendedName>
        <fullName evidence="4">DUF4189 domain-containing protein</fullName>
    </recommendedName>
</protein>
<dbReference type="AlphaFoldDB" id="A0A930YJR3"/>
<feature type="chain" id="PRO_5037127599" description="DUF4189 domain-containing protein" evidence="1">
    <location>
        <begin position="31"/>
        <end position="142"/>
    </location>
</feature>
<proteinExistence type="predicted"/>
<name>A0A930YJR3_9ACTN</name>
<evidence type="ECO:0000256" key="1">
    <source>
        <dbReference type="SAM" id="SignalP"/>
    </source>
</evidence>
<accession>A0A930YJR3</accession>
<dbReference type="RefSeq" id="WP_194697599.1">
    <property type="nucleotide sequence ID" value="NZ_JADKPO010000025.1"/>
</dbReference>
<sequence>MKILRRLTAGVVVAAAVSAGAVAVSAPAGAVTVSSVGGTATVFVTADEVAPFGNWYPAGAPGDKCAEINAIVNAQRQAQGISQGLTQHECINMMNRCRYDVGVTSQVVKVFADNRYTCYSSQTDPNTQTMVSALQQIAAALG</sequence>
<evidence type="ECO:0000313" key="2">
    <source>
        <dbReference type="EMBL" id="MBF4769453.1"/>
    </source>
</evidence>
<keyword evidence="3" id="KW-1185">Reference proteome</keyword>
<evidence type="ECO:0000313" key="3">
    <source>
        <dbReference type="Proteomes" id="UP000660668"/>
    </source>
</evidence>
<dbReference type="Proteomes" id="UP000660668">
    <property type="component" value="Unassembled WGS sequence"/>
</dbReference>